<evidence type="ECO:0000313" key="5">
    <source>
        <dbReference type="Proteomes" id="UP000747110"/>
    </source>
</evidence>
<evidence type="ECO:0000256" key="1">
    <source>
        <dbReference type="SAM" id="MobiDB-lite"/>
    </source>
</evidence>
<feature type="signal peptide" evidence="2">
    <location>
        <begin position="1"/>
        <end position="18"/>
    </location>
</feature>
<reference evidence="3" key="1">
    <citation type="journal article" date="2021" name="Proc. Natl. Acad. Sci. U.S.A.">
        <title>Three genomes in the algal genus Volvox reveal the fate of a haploid sex-determining region after a transition to homothallism.</title>
        <authorList>
            <person name="Yamamoto K."/>
            <person name="Hamaji T."/>
            <person name="Kawai-Toyooka H."/>
            <person name="Matsuzaki R."/>
            <person name="Takahashi F."/>
            <person name="Nishimura Y."/>
            <person name="Kawachi M."/>
            <person name="Noguchi H."/>
            <person name="Minakuchi Y."/>
            <person name="Umen J.G."/>
            <person name="Toyoda A."/>
            <person name="Nozaki H."/>
        </authorList>
    </citation>
    <scope>NUCLEOTIDE SEQUENCE</scope>
    <source>
        <strain evidence="4">NIES-3785</strain>
        <strain evidence="3">NIES-3786</strain>
    </source>
</reference>
<feature type="region of interest" description="Disordered" evidence="1">
    <location>
        <begin position="64"/>
        <end position="106"/>
    </location>
</feature>
<keyword evidence="2" id="KW-0732">Signal</keyword>
<dbReference type="Proteomes" id="UP000722791">
    <property type="component" value="Unassembled WGS sequence"/>
</dbReference>
<accession>A0A8J4FE09</accession>
<dbReference type="AlphaFoldDB" id="A0A8J4FE09"/>
<evidence type="ECO:0000313" key="3">
    <source>
        <dbReference type="EMBL" id="GIL71046.1"/>
    </source>
</evidence>
<dbReference type="EMBL" id="BNCQ01000005">
    <property type="protein sequence ID" value="GIL98748.1"/>
    <property type="molecule type" value="Genomic_DNA"/>
</dbReference>
<proteinExistence type="predicted"/>
<name>A0A8J4FE09_9CHLO</name>
<gene>
    <name evidence="3" type="ORF">Vretifemale_1680</name>
    <name evidence="4" type="ORF">Vretimale_4115</name>
</gene>
<evidence type="ECO:0000256" key="2">
    <source>
        <dbReference type="SAM" id="SignalP"/>
    </source>
</evidence>
<sequence length="106" mass="10968">MVPAPSAWLRITLIRTAAITITVAPSANPAIAVPSLWSHAAVVTTTSASQVSYAHTPIPIPMAGPMPMAGPSTLKARILPGSPTSSSRVELKGPELQIHNPSRSPD</sequence>
<comment type="caution">
    <text evidence="3">The sequence shown here is derived from an EMBL/GenBank/DDBJ whole genome shotgun (WGS) entry which is preliminary data.</text>
</comment>
<feature type="chain" id="PRO_5036433604" description="Secreted protein" evidence="2">
    <location>
        <begin position="19"/>
        <end position="106"/>
    </location>
</feature>
<keyword evidence="5" id="KW-1185">Reference proteome</keyword>
<dbReference type="EMBL" id="BNCP01000002">
    <property type="protein sequence ID" value="GIL71046.1"/>
    <property type="molecule type" value="Genomic_DNA"/>
</dbReference>
<protein>
    <recommendedName>
        <fullName evidence="6">Secreted protein</fullName>
    </recommendedName>
</protein>
<dbReference type="Proteomes" id="UP000747110">
    <property type="component" value="Unassembled WGS sequence"/>
</dbReference>
<organism evidence="3 5">
    <name type="scientific">Volvox reticuliferus</name>
    <dbReference type="NCBI Taxonomy" id="1737510"/>
    <lineage>
        <taxon>Eukaryota</taxon>
        <taxon>Viridiplantae</taxon>
        <taxon>Chlorophyta</taxon>
        <taxon>core chlorophytes</taxon>
        <taxon>Chlorophyceae</taxon>
        <taxon>CS clade</taxon>
        <taxon>Chlamydomonadales</taxon>
        <taxon>Volvocaceae</taxon>
        <taxon>Volvox</taxon>
    </lineage>
</organism>
<evidence type="ECO:0000313" key="4">
    <source>
        <dbReference type="EMBL" id="GIL98748.1"/>
    </source>
</evidence>
<evidence type="ECO:0008006" key="6">
    <source>
        <dbReference type="Google" id="ProtNLM"/>
    </source>
</evidence>